<keyword evidence="8" id="KW-0249">Electron transport</keyword>
<evidence type="ECO:0000256" key="6">
    <source>
        <dbReference type="ARBA" id="ARBA00022692"/>
    </source>
</evidence>
<evidence type="ECO:0000313" key="15">
    <source>
        <dbReference type="EMBL" id="PTQ68290.1"/>
    </source>
</evidence>
<keyword evidence="10" id="KW-0408">Iron</keyword>
<comment type="subcellular location">
    <subcellularLocation>
        <location evidence="2">Cell membrane</location>
        <topology evidence="2">Multi-pass membrane protein</topology>
    </subcellularLocation>
</comment>
<dbReference type="Proteomes" id="UP000244077">
    <property type="component" value="Unassembled WGS sequence"/>
</dbReference>
<protein>
    <submittedName>
        <fullName evidence="15">Cytochrome b561</fullName>
    </submittedName>
</protein>
<evidence type="ECO:0000313" key="16">
    <source>
        <dbReference type="Proteomes" id="UP000244077"/>
    </source>
</evidence>
<dbReference type="GO" id="GO:0005886">
    <property type="term" value="C:plasma membrane"/>
    <property type="evidence" value="ECO:0007669"/>
    <property type="project" value="UniProtKB-SubCell"/>
</dbReference>
<evidence type="ECO:0000256" key="10">
    <source>
        <dbReference type="ARBA" id="ARBA00023004"/>
    </source>
</evidence>
<dbReference type="PANTHER" id="PTHR30529:SF1">
    <property type="entry name" value="CYTOCHROME B561 HOMOLOG 2"/>
    <property type="match status" value="1"/>
</dbReference>
<dbReference type="Pfam" id="PF01292">
    <property type="entry name" value="Ni_hydr_CYTB"/>
    <property type="match status" value="1"/>
</dbReference>
<reference evidence="15 16" key="1">
    <citation type="submission" date="2018-04" db="EMBL/GenBank/DDBJ databases">
        <title>Genomic Encyclopedia of Archaeal and Bacterial Type Strains, Phase II (KMG-II): from individual species to whole genera.</title>
        <authorList>
            <person name="Goeker M."/>
        </authorList>
    </citation>
    <scope>NUCLEOTIDE SEQUENCE [LARGE SCALE GENOMIC DNA]</scope>
    <source>
        <strain evidence="15 16">DSM 100434</strain>
    </source>
</reference>
<feature type="transmembrane region" description="Helical" evidence="13">
    <location>
        <begin position="97"/>
        <end position="116"/>
    </location>
</feature>
<dbReference type="RefSeq" id="WP_107817560.1">
    <property type="nucleotide sequence ID" value="NZ_QAOH01000015.1"/>
</dbReference>
<evidence type="ECO:0000256" key="13">
    <source>
        <dbReference type="SAM" id="Phobius"/>
    </source>
</evidence>
<dbReference type="AlphaFoldDB" id="A0A2T5H9M8"/>
<keyword evidence="11 13" id="KW-0472">Membrane</keyword>
<evidence type="ECO:0000256" key="4">
    <source>
        <dbReference type="ARBA" id="ARBA00022475"/>
    </source>
</evidence>
<dbReference type="SUPFAM" id="SSF81342">
    <property type="entry name" value="Transmembrane di-heme cytochromes"/>
    <property type="match status" value="1"/>
</dbReference>
<dbReference type="InterPro" id="IPR016174">
    <property type="entry name" value="Di-haem_cyt_TM"/>
</dbReference>
<evidence type="ECO:0000256" key="2">
    <source>
        <dbReference type="ARBA" id="ARBA00004651"/>
    </source>
</evidence>
<organism evidence="15 16">
    <name type="scientific">Celeribacter persicus</name>
    <dbReference type="NCBI Taxonomy" id="1651082"/>
    <lineage>
        <taxon>Bacteria</taxon>
        <taxon>Pseudomonadati</taxon>
        <taxon>Pseudomonadota</taxon>
        <taxon>Alphaproteobacteria</taxon>
        <taxon>Rhodobacterales</taxon>
        <taxon>Roseobacteraceae</taxon>
        <taxon>Celeribacter</taxon>
    </lineage>
</organism>
<dbReference type="EMBL" id="QAOH01000015">
    <property type="protein sequence ID" value="PTQ68290.1"/>
    <property type="molecule type" value="Genomic_DNA"/>
</dbReference>
<dbReference type="GO" id="GO:0020037">
    <property type="term" value="F:heme binding"/>
    <property type="evidence" value="ECO:0007669"/>
    <property type="project" value="TreeGrafter"/>
</dbReference>
<comment type="caution">
    <text evidence="15">The sequence shown here is derived from an EMBL/GenBank/DDBJ whole genome shotgun (WGS) entry which is preliminary data.</text>
</comment>
<evidence type="ECO:0000259" key="14">
    <source>
        <dbReference type="Pfam" id="PF01292"/>
    </source>
</evidence>
<evidence type="ECO:0000256" key="3">
    <source>
        <dbReference type="ARBA" id="ARBA00022448"/>
    </source>
</evidence>
<comment type="cofactor">
    <cofactor evidence="1">
        <name>heme b</name>
        <dbReference type="ChEBI" id="CHEBI:60344"/>
    </cofactor>
</comment>
<keyword evidence="5" id="KW-0349">Heme</keyword>
<keyword evidence="3" id="KW-0813">Transport</keyword>
<dbReference type="GO" id="GO:0009055">
    <property type="term" value="F:electron transfer activity"/>
    <property type="evidence" value="ECO:0007669"/>
    <property type="project" value="InterPro"/>
</dbReference>
<dbReference type="GO" id="GO:0022904">
    <property type="term" value="P:respiratory electron transport chain"/>
    <property type="evidence" value="ECO:0007669"/>
    <property type="project" value="InterPro"/>
</dbReference>
<keyword evidence="16" id="KW-1185">Reference proteome</keyword>
<comment type="similarity">
    <text evidence="12">Belongs to the cytochrome b561 family.</text>
</comment>
<evidence type="ECO:0000256" key="7">
    <source>
        <dbReference type="ARBA" id="ARBA00022723"/>
    </source>
</evidence>
<keyword evidence="6 13" id="KW-0812">Transmembrane</keyword>
<dbReference type="GO" id="GO:0046872">
    <property type="term" value="F:metal ion binding"/>
    <property type="evidence" value="ECO:0007669"/>
    <property type="project" value="UniProtKB-KW"/>
</dbReference>
<dbReference type="PANTHER" id="PTHR30529">
    <property type="entry name" value="CYTOCHROME B561"/>
    <property type="match status" value="1"/>
</dbReference>
<keyword evidence="9 13" id="KW-1133">Transmembrane helix</keyword>
<dbReference type="InterPro" id="IPR011577">
    <property type="entry name" value="Cyt_b561_bac/Ni-Hgenase"/>
</dbReference>
<feature type="transmembrane region" description="Helical" evidence="13">
    <location>
        <begin position="20"/>
        <end position="42"/>
    </location>
</feature>
<evidence type="ECO:0000256" key="5">
    <source>
        <dbReference type="ARBA" id="ARBA00022617"/>
    </source>
</evidence>
<proteinExistence type="inferred from homology"/>
<sequence length="164" mass="18334">MNLPSRLLDNSASYGLISRLFHWTLAALIIWQFIGMGLRAIFGRQPFVSFFVGTHQQVGTVIFMIVVLRVIWMLAMRKRRPSHGTGWLGLAAKAGHGALYLLMLLVPVAALIRAAGSTRGFAPFGFTIFEKHESEVSWMKQIGDCQRRSKNLPKGGAKVDHLWV</sequence>
<name>A0A2T5H9M8_9RHOB</name>
<feature type="domain" description="Cytochrome b561 bacterial/Ni-hydrogenase" evidence="14">
    <location>
        <begin position="14"/>
        <end position="132"/>
    </location>
</feature>
<dbReference type="OrthoDB" id="7280471at2"/>
<keyword evidence="7" id="KW-0479">Metal-binding</keyword>
<evidence type="ECO:0000256" key="11">
    <source>
        <dbReference type="ARBA" id="ARBA00023136"/>
    </source>
</evidence>
<evidence type="ECO:0000256" key="1">
    <source>
        <dbReference type="ARBA" id="ARBA00001970"/>
    </source>
</evidence>
<accession>A0A2T5H9M8</accession>
<evidence type="ECO:0000256" key="12">
    <source>
        <dbReference type="ARBA" id="ARBA00037975"/>
    </source>
</evidence>
<gene>
    <name evidence="15" type="ORF">C8N42_1151</name>
</gene>
<keyword evidence="4" id="KW-1003">Cell membrane</keyword>
<evidence type="ECO:0000256" key="9">
    <source>
        <dbReference type="ARBA" id="ARBA00022989"/>
    </source>
</evidence>
<evidence type="ECO:0000256" key="8">
    <source>
        <dbReference type="ARBA" id="ARBA00022982"/>
    </source>
</evidence>
<dbReference type="InterPro" id="IPR052168">
    <property type="entry name" value="Cytochrome_b561_oxidase"/>
</dbReference>
<feature type="transmembrane region" description="Helical" evidence="13">
    <location>
        <begin position="54"/>
        <end position="76"/>
    </location>
</feature>